<dbReference type="OrthoDB" id="9411774at2759"/>
<feature type="domain" description="C2H2-type" evidence="11">
    <location>
        <begin position="343"/>
        <end position="371"/>
    </location>
</feature>
<feature type="domain" description="C2H2-type" evidence="11">
    <location>
        <begin position="400"/>
        <end position="427"/>
    </location>
</feature>
<feature type="binding site" evidence="10">
    <location>
        <position position="30"/>
    </location>
    <ligand>
        <name>Zn(2+)</name>
        <dbReference type="ChEBI" id="CHEBI:29105"/>
    </ligand>
</feature>
<keyword evidence="6" id="KW-0805">Transcription regulation</keyword>
<dbReference type="GO" id="GO:0005634">
    <property type="term" value="C:nucleus"/>
    <property type="evidence" value="ECO:0007669"/>
    <property type="project" value="UniProtKB-SubCell"/>
</dbReference>
<dbReference type="Gene3D" id="3.30.160.60">
    <property type="entry name" value="Classic Zinc Finger"/>
    <property type="match status" value="7"/>
</dbReference>
<sequence length="522" mass="60945">MCTEGAQLINLPSEQSETEFTEMISINIICRICANQSDKLIGIYTEDGLSNDLAEKINIYLPVHVEETDILPLQCCWQCASTVLAWHELILTSLEADRRLRSYQFVTEKQLQEITSGYGNTDNLLATTNDYDEETLLATDSISKDTVQYETINNTELAIQETEIEDPKFIIDEEQKVEKKINLPVEGTLLSHNDIKIQTIEVKIDTVKSDSEEEKESLYKFKCLYCPTLFLTMQDEEQHVKTIHPNENPKHIYFNENDSQEKSIKEENVIVKTPKTTDKSDIGLKAKHMIKHPIPKINPEEVKKAKVVVDGRTFYICKECGKSLHSMYTYMWHTRIHTGERPYVCNICNKQFRVSQGLVRHLKETHERIKNFKCDICDRSFTTKRNVEEHRRIHTNERPYICEMCGKSFKQKASLFVHNRSHSTEFPFTCTECPQKFKTKAPLVLHASTHTGEKPFSCDICGRNFRIKYELKRHKLIHSEDKPFKCDLCGLVFRQKRYLRNHYRHNHANYQMLLLDEFNDTT</sequence>
<dbReference type="InterPro" id="IPR012934">
    <property type="entry name" value="Znf_AD"/>
</dbReference>
<evidence type="ECO:0000256" key="5">
    <source>
        <dbReference type="ARBA" id="ARBA00022833"/>
    </source>
</evidence>
<dbReference type="FunFam" id="3.30.160.60:FF:001289">
    <property type="entry name" value="Zinc finger protein 574"/>
    <property type="match status" value="1"/>
</dbReference>
<dbReference type="PANTHER" id="PTHR23234">
    <property type="entry name" value="ZNF44 PROTEIN"/>
    <property type="match status" value="1"/>
</dbReference>
<evidence type="ECO:0000259" key="11">
    <source>
        <dbReference type="PROSITE" id="PS50157"/>
    </source>
</evidence>
<dbReference type="SUPFAM" id="SSF57667">
    <property type="entry name" value="beta-beta-alpha zinc fingers"/>
    <property type="match status" value="3"/>
</dbReference>
<dbReference type="FunFam" id="3.30.160.60:FF:000688">
    <property type="entry name" value="zinc finger protein 197 isoform X1"/>
    <property type="match status" value="1"/>
</dbReference>
<evidence type="ECO:0000256" key="7">
    <source>
        <dbReference type="ARBA" id="ARBA00023163"/>
    </source>
</evidence>
<keyword evidence="8" id="KW-0539">Nucleus</keyword>
<keyword evidence="5 10" id="KW-0862">Zinc</keyword>
<feature type="domain" description="C2H2-type" evidence="11">
    <location>
        <begin position="372"/>
        <end position="399"/>
    </location>
</feature>
<keyword evidence="4 9" id="KW-0863">Zinc-finger</keyword>
<feature type="domain" description="ZAD" evidence="12">
    <location>
        <begin position="28"/>
        <end position="103"/>
    </location>
</feature>
<evidence type="ECO:0000313" key="14">
    <source>
        <dbReference type="Proteomes" id="UP001152799"/>
    </source>
</evidence>
<dbReference type="GO" id="GO:0030674">
    <property type="term" value="F:protein-macromolecule adaptor activity"/>
    <property type="evidence" value="ECO:0007669"/>
    <property type="project" value="UniProtKB-ARBA"/>
</dbReference>
<evidence type="ECO:0000256" key="6">
    <source>
        <dbReference type="ARBA" id="ARBA00023015"/>
    </source>
</evidence>
<dbReference type="SMART" id="SM00868">
    <property type="entry name" value="zf-AD"/>
    <property type="match status" value="2"/>
</dbReference>
<dbReference type="PANTHER" id="PTHR23234:SF10">
    <property type="entry name" value="RIKEN CDNA 6720489N17 GENE-RELATED"/>
    <property type="match status" value="1"/>
</dbReference>
<organism evidence="13 14">
    <name type="scientific">Ceutorhynchus assimilis</name>
    <name type="common">cabbage seed weevil</name>
    <dbReference type="NCBI Taxonomy" id="467358"/>
    <lineage>
        <taxon>Eukaryota</taxon>
        <taxon>Metazoa</taxon>
        <taxon>Ecdysozoa</taxon>
        <taxon>Arthropoda</taxon>
        <taxon>Hexapoda</taxon>
        <taxon>Insecta</taxon>
        <taxon>Pterygota</taxon>
        <taxon>Neoptera</taxon>
        <taxon>Endopterygota</taxon>
        <taxon>Coleoptera</taxon>
        <taxon>Polyphaga</taxon>
        <taxon>Cucujiformia</taxon>
        <taxon>Curculionidae</taxon>
        <taxon>Ceutorhynchinae</taxon>
        <taxon>Ceutorhynchus</taxon>
    </lineage>
</organism>
<dbReference type="Pfam" id="PF00096">
    <property type="entry name" value="zf-C2H2"/>
    <property type="match status" value="6"/>
</dbReference>
<evidence type="ECO:0000256" key="2">
    <source>
        <dbReference type="ARBA" id="ARBA00022723"/>
    </source>
</evidence>
<evidence type="ECO:0000259" key="12">
    <source>
        <dbReference type="PROSITE" id="PS51915"/>
    </source>
</evidence>
<evidence type="ECO:0000256" key="3">
    <source>
        <dbReference type="ARBA" id="ARBA00022737"/>
    </source>
</evidence>
<evidence type="ECO:0000256" key="10">
    <source>
        <dbReference type="PROSITE-ProRule" id="PRU01263"/>
    </source>
</evidence>
<feature type="binding site" evidence="10">
    <location>
        <position position="76"/>
    </location>
    <ligand>
        <name>Zn(2+)</name>
        <dbReference type="ChEBI" id="CHEBI:29105"/>
    </ligand>
</feature>
<reference evidence="13" key="1">
    <citation type="submission" date="2022-01" db="EMBL/GenBank/DDBJ databases">
        <authorList>
            <person name="King R."/>
        </authorList>
    </citation>
    <scope>NUCLEOTIDE SEQUENCE</scope>
</reference>
<evidence type="ECO:0000313" key="13">
    <source>
        <dbReference type="EMBL" id="CAG9764982.1"/>
    </source>
</evidence>
<dbReference type="Pfam" id="PF07776">
    <property type="entry name" value="zf-AD"/>
    <property type="match status" value="1"/>
</dbReference>
<feature type="domain" description="C2H2-type" evidence="11">
    <location>
        <begin position="484"/>
        <end position="512"/>
    </location>
</feature>
<feature type="binding site" evidence="10">
    <location>
        <position position="79"/>
    </location>
    <ligand>
        <name>Zn(2+)</name>
        <dbReference type="ChEBI" id="CHEBI:29105"/>
    </ligand>
</feature>
<dbReference type="FunFam" id="3.30.160.60:FF:000100">
    <property type="entry name" value="Zinc finger 45-like"/>
    <property type="match status" value="1"/>
</dbReference>
<name>A0A9N9MHK3_9CUCU</name>
<dbReference type="GO" id="GO:0006357">
    <property type="term" value="P:regulation of transcription by RNA polymerase II"/>
    <property type="evidence" value="ECO:0007669"/>
    <property type="project" value="UniProtKB-ARBA"/>
</dbReference>
<keyword evidence="14" id="KW-1185">Reference proteome</keyword>
<feature type="domain" description="C2H2-type" evidence="11">
    <location>
        <begin position="315"/>
        <end position="342"/>
    </location>
</feature>
<feature type="domain" description="C2H2-type" evidence="11">
    <location>
        <begin position="456"/>
        <end position="483"/>
    </location>
</feature>
<feature type="domain" description="C2H2-type" evidence="11">
    <location>
        <begin position="428"/>
        <end position="455"/>
    </location>
</feature>
<evidence type="ECO:0000256" key="9">
    <source>
        <dbReference type="PROSITE-ProRule" id="PRU00042"/>
    </source>
</evidence>
<dbReference type="AlphaFoldDB" id="A0A9N9MHK3"/>
<keyword evidence="7" id="KW-0804">Transcription</keyword>
<dbReference type="InterPro" id="IPR013087">
    <property type="entry name" value="Znf_C2H2_type"/>
</dbReference>
<dbReference type="SUPFAM" id="SSF57716">
    <property type="entry name" value="Glucocorticoid receptor-like (DNA-binding domain)"/>
    <property type="match status" value="1"/>
</dbReference>
<gene>
    <name evidence="13" type="ORF">CEUTPL_LOCUS5602</name>
</gene>
<dbReference type="PROSITE" id="PS50157">
    <property type="entry name" value="ZINC_FINGER_C2H2_2"/>
    <property type="match status" value="8"/>
</dbReference>
<dbReference type="Gene3D" id="3.40.1800.20">
    <property type="match status" value="1"/>
</dbReference>
<evidence type="ECO:0000256" key="1">
    <source>
        <dbReference type="ARBA" id="ARBA00004123"/>
    </source>
</evidence>
<dbReference type="FunFam" id="3.30.160.60:FF:000358">
    <property type="entry name" value="zinc finger protein 24"/>
    <property type="match status" value="1"/>
</dbReference>
<keyword evidence="3" id="KW-0677">Repeat</keyword>
<dbReference type="Pfam" id="PF13912">
    <property type="entry name" value="zf-C2H2_6"/>
    <property type="match status" value="1"/>
</dbReference>
<dbReference type="PROSITE" id="PS51915">
    <property type="entry name" value="ZAD"/>
    <property type="match status" value="1"/>
</dbReference>
<feature type="binding site" evidence="10">
    <location>
        <position position="33"/>
    </location>
    <ligand>
        <name>Zn(2+)</name>
        <dbReference type="ChEBI" id="CHEBI:29105"/>
    </ligand>
</feature>
<dbReference type="InterPro" id="IPR050758">
    <property type="entry name" value="Znf_C2H2-type"/>
</dbReference>
<comment type="subcellular location">
    <subcellularLocation>
        <location evidence="1">Nucleus</location>
    </subcellularLocation>
</comment>
<dbReference type="FunFam" id="3.30.160.60:FF:000446">
    <property type="entry name" value="Zinc finger protein"/>
    <property type="match status" value="1"/>
</dbReference>
<dbReference type="SMART" id="SM00355">
    <property type="entry name" value="ZnF_C2H2"/>
    <property type="match status" value="8"/>
</dbReference>
<dbReference type="PROSITE" id="PS00028">
    <property type="entry name" value="ZINC_FINGER_C2H2_1"/>
    <property type="match status" value="8"/>
</dbReference>
<accession>A0A9N9MHK3</accession>
<proteinExistence type="predicted"/>
<dbReference type="InterPro" id="IPR036236">
    <property type="entry name" value="Znf_C2H2_sf"/>
</dbReference>
<feature type="domain" description="C2H2-type" evidence="11">
    <location>
        <begin position="221"/>
        <end position="249"/>
    </location>
</feature>
<dbReference type="GO" id="GO:0008270">
    <property type="term" value="F:zinc ion binding"/>
    <property type="evidence" value="ECO:0007669"/>
    <property type="project" value="UniProtKB-UniRule"/>
</dbReference>
<dbReference type="Proteomes" id="UP001152799">
    <property type="component" value="Chromosome 2"/>
</dbReference>
<dbReference type="EMBL" id="OU892278">
    <property type="protein sequence ID" value="CAG9764982.1"/>
    <property type="molecule type" value="Genomic_DNA"/>
</dbReference>
<evidence type="ECO:0000256" key="4">
    <source>
        <dbReference type="ARBA" id="ARBA00022771"/>
    </source>
</evidence>
<evidence type="ECO:0000256" key="8">
    <source>
        <dbReference type="ARBA" id="ARBA00023242"/>
    </source>
</evidence>
<keyword evidence="2 10" id="KW-0479">Metal-binding</keyword>
<protein>
    <submittedName>
        <fullName evidence="13">Uncharacterized protein</fullName>
    </submittedName>
</protein>